<dbReference type="EMBL" id="QEAN01000244">
    <property type="protein sequence ID" value="TPX42132.1"/>
    <property type="molecule type" value="Genomic_DNA"/>
</dbReference>
<comment type="caution">
    <text evidence="7">The sequence shown here is derived from an EMBL/GenBank/DDBJ whole genome shotgun (WGS) entry which is preliminary data.</text>
</comment>
<dbReference type="GO" id="GO:0005739">
    <property type="term" value="C:mitochondrion"/>
    <property type="evidence" value="ECO:0007669"/>
    <property type="project" value="TreeGrafter"/>
</dbReference>
<evidence type="ECO:0000313" key="7">
    <source>
        <dbReference type="EMBL" id="TPX42132.1"/>
    </source>
</evidence>
<evidence type="ECO:0000256" key="2">
    <source>
        <dbReference type="ARBA" id="ARBA00022679"/>
    </source>
</evidence>
<dbReference type="AlphaFoldDB" id="A0A507CSI4"/>
<dbReference type="InterPro" id="IPR014043">
    <property type="entry name" value="Acyl_transferase_dom"/>
</dbReference>
<protein>
    <recommendedName>
        <fullName evidence="1">[acyl-carrier-protein] S-malonyltransferase</fullName>
        <ecNumber evidence="1">2.3.1.39</ecNumber>
    </recommendedName>
</protein>
<dbReference type="Pfam" id="PF00698">
    <property type="entry name" value="Acyl_transf_1"/>
    <property type="match status" value="1"/>
</dbReference>
<evidence type="ECO:0000256" key="3">
    <source>
        <dbReference type="ARBA" id="ARBA00023315"/>
    </source>
</evidence>
<dbReference type="InterPro" id="IPR001227">
    <property type="entry name" value="Ac_transferase_dom_sf"/>
</dbReference>
<reference evidence="8 9" key="1">
    <citation type="journal article" date="2019" name="Sci. Rep.">
        <title>Comparative genomics of chytrid fungi reveal insights into the obligate biotrophic and pathogenic lifestyle of Synchytrium endobioticum.</title>
        <authorList>
            <person name="van de Vossenberg B.T.L.H."/>
            <person name="Warris S."/>
            <person name="Nguyen H.D.T."/>
            <person name="van Gent-Pelzer M.P.E."/>
            <person name="Joly D.L."/>
            <person name="van de Geest H.C."/>
            <person name="Bonants P.J.M."/>
            <person name="Smith D.S."/>
            <person name="Levesque C.A."/>
            <person name="van der Lee T.A.J."/>
        </authorList>
    </citation>
    <scope>NUCLEOTIDE SEQUENCE [LARGE SCALE GENOMIC DNA]</scope>
    <source>
        <strain evidence="6 9">LEV6574</strain>
        <strain evidence="7 8">MB42</strain>
    </source>
</reference>
<dbReference type="STRING" id="286115.A0A507CSI4"/>
<accession>A0A507CSI4</accession>
<dbReference type="GO" id="GO:0004314">
    <property type="term" value="F:[acyl-carrier-protein] S-malonyltransferase activity"/>
    <property type="evidence" value="ECO:0007669"/>
    <property type="project" value="UniProtKB-EC"/>
</dbReference>
<dbReference type="Proteomes" id="UP000317494">
    <property type="component" value="Unassembled WGS sequence"/>
</dbReference>
<organism evidence="7 8">
    <name type="scientific">Synchytrium endobioticum</name>
    <dbReference type="NCBI Taxonomy" id="286115"/>
    <lineage>
        <taxon>Eukaryota</taxon>
        <taxon>Fungi</taxon>
        <taxon>Fungi incertae sedis</taxon>
        <taxon>Chytridiomycota</taxon>
        <taxon>Chytridiomycota incertae sedis</taxon>
        <taxon>Chytridiomycetes</taxon>
        <taxon>Synchytriales</taxon>
        <taxon>Synchytriaceae</taxon>
        <taxon>Synchytrium</taxon>
    </lineage>
</organism>
<proteinExistence type="predicted"/>
<dbReference type="InterPro" id="IPR016036">
    <property type="entry name" value="Malonyl_transacylase_ACP-bd"/>
</dbReference>
<keyword evidence="2" id="KW-0808">Transferase</keyword>
<dbReference type="InterPro" id="IPR016035">
    <property type="entry name" value="Acyl_Trfase/lysoPLipase"/>
</dbReference>
<name>A0A507CSI4_9FUNG</name>
<dbReference type="PANTHER" id="PTHR42681:SF1">
    <property type="entry name" value="MALONYL-COA-ACYL CARRIER PROTEIN TRANSACYLASE, MITOCHONDRIAL"/>
    <property type="match status" value="1"/>
</dbReference>
<dbReference type="SMART" id="SM00827">
    <property type="entry name" value="PKS_AT"/>
    <property type="match status" value="1"/>
</dbReference>
<keyword evidence="3" id="KW-0012">Acyltransferase</keyword>
<sequence>MNCWRWNCCRSVVRQRRQYTTTTKRKHALLFPGQGAQHVGMGKDVYNAYPVAKQVFDEAEEAIGGHCDLRTLMFEGPPQTLTLTENAQPAILLHSIALLRVLETEYGFDVRTCTYILGHSLGEYSALVAAKSLLLSDAIKLVRLRGLAMSECLSKTKRDETVMKAVIVTASLEEIESVFQRVQSQLPPGEVAEIANINSKSQIVLSGTAKGVDYATSILQMRRLVGRAIALPVSGPFHCSLMHPAAIRMKEAISKFTFNEPVAEVISNVTGKPFGNATEIPNLLVQQIFSPVQWLRCLTYACLDDVHDWICVGPTKVQANLIKKDFPTDFIMAVSTESDLKSVGPRIIMLLQVPDVGVYKIRNCTTPENASTYSISLFRLTSHSSTFSRNWPSSPMTWPLNYSDPRRV</sequence>
<feature type="domain" description="Malonyl-CoA:ACP transacylase (MAT)" evidence="5">
    <location>
        <begin position="30"/>
        <end position="339"/>
    </location>
</feature>
<evidence type="ECO:0000313" key="6">
    <source>
        <dbReference type="EMBL" id="TPX41816.1"/>
    </source>
</evidence>
<dbReference type="EMBL" id="QEAM01000301">
    <property type="protein sequence ID" value="TPX41816.1"/>
    <property type="molecule type" value="Genomic_DNA"/>
</dbReference>
<dbReference type="VEuPathDB" id="FungiDB:SeMB42_g05278"/>
<dbReference type="Gene3D" id="3.30.70.250">
    <property type="entry name" value="Malonyl-CoA ACP transacylase, ACP-binding"/>
    <property type="match status" value="1"/>
</dbReference>
<dbReference type="Proteomes" id="UP000320475">
    <property type="component" value="Unassembled WGS sequence"/>
</dbReference>
<dbReference type="InterPro" id="IPR050858">
    <property type="entry name" value="Mal-CoA-ACP_Trans/PKS_FabD"/>
</dbReference>
<comment type="catalytic activity">
    <reaction evidence="4">
        <text>holo-[ACP] + malonyl-CoA = malonyl-[ACP] + CoA</text>
        <dbReference type="Rhea" id="RHEA:41792"/>
        <dbReference type="Rhea" id="RHEA-COMP:9623"/>
        <dbReference type="Rhea" id="RHEA-COMP:9685"/>
        <dbReference type="ChEBI" id="CHEBI:57287"/>
        <dbReference type="ChEBI" id="CHEBI:57384"/>
        <dbReference type="ChEBI" id="CHEBI:64479"/>
        <dbReference type="ChEBI" id="CHEBI:78449"/>
        <dbReference type="EC" id="2.3.1.39"/>
    </reaction>
</comment>
<dbReference type="EC" id="2.3.1.39" evidence="1"/>
<evidence type="ECO:0000313" key="9">
    <source>
        <dbReference type="Proteomes" id="UP000320475"/>
    </source>
</evidence>
<dbReference type="SUPFAM" id="SSF52151">
    <property type="entry name" value="FabD/lysophospholipase-like"/>
    <property type="match status" value="1"/>
</dbReference>
<gene>
    <name evidence="6" type="ORF">SeLEV6574_g05914</name>
    <name evidence="7" type="ORF">SeMB42_g05278</name>
</gene>
<dbReference type="GO" id="GO:0006633">
    <property type="term" value="P:fatty acid biosynthetic process"/>
    <property type="evidence" value="ECO:0007669"/>
    <property type="project" value="TreeGrafter"/>
</dbReference>
<evidence type="ECO:0000313" key="8">
    <source>
        <dbReference type="Proteomes" id="UP000317494"/>
    </source>
</evidence>
<keyword evidence="8" id="KW-1185">Reference proteome</keyword>
<dbReference type="PANTHER" id="PTHR42681">
    <property type="entry name" value="MALONYL-COA-ACYL CARRIER PROTEIN TRANSACYLASE, MITOCHONDRIAL"/>
    <property type="match status" value="1"/>
</dbReference>
<evidence type="ECO:0000256" key="4">
    <source>
        <dbReference type="ARBA" id="ARBA00048462"/>
    </source>
</evidence>
<evidence type="ECO:0000256" key="1">
    <source>
        <dbReference type="ARBA" id="ARBA00013258"/>
    </source>
</evidence>
<evidence type="ECO:0000259" key="5">
    <source>
        <dbReference type="SMART" id="SM00827"/>
    </source>
</evidence>
<dbReference type="SUPFAM" id="SSF55048">
    <property type="entry name" value="Probable ACP-binding domain of malonyl-CoA ACP transacylase"/>
    <property type="match status" value="1"/>
</dbReference>
<dbReference type="OrthoDB" id="541883at2759"/>
<dbReference type="Gene3D" id="3.40.366.10">
    <property type="entry name" value="Malonyl-Coenzyme A Acyl Carrier Protein, domain 2"/>
    <property type="match status" value="1"/>
</dbReference>